<organism evidence="2 3">
    <name type="scientific">Bacteroides clarus YIT 12056</name>
    <dbReference type="NCBI Taxonomy" id="762984"/>
    <lineage>
        <taxon>Bacteria</taxon>
        <taxon>Pseudomonadati</taxon>
        <taxon>Bacteroidota</taxon>
        <taxon>Bacteroidia</taxon>
        <taxon>Bacteroidales</taxon>
        <taxon>Bacteroidaceae</taxon>
        <taxon>Bacteroides</taxon>
    </lineage>
</organism>
<accession>A0ABN0CQ21</accession>
<keyword evidence="1" id="KW-1133">Transmembrane helix</keyword>
<feature type="transmembrane region" description="Helical" evidence="1">
    <location>
        <begin position="6"/>
        <end position="27"/>
    </location>
</feature>
<sequence length="57" mass="6676">MKYFLLIYIFLFIRDLLILINPSLSLLKLTETTVKAPCRFAPVVSLYRDHRETGFAN</sequence>
<evidence type="ECO:0000256" key="1">
    <source>
        <dbReference type="SAM" id="Phobius"/>
    </source>
</evidence>
<gene>
    <name evidence="2" type="ORF">HMPREF9445_01372</name>
</gene>
<evidence type="ECO:0000313" key="2">
    <source>
        <dbReference type="EMBL" id="EGF53043.1"/>
    </source>
</evidence>
<protein>
    <submittedName>
        <fullName evidence="2">Conserved domain protein</fullName>
    </submittedName>
</protein>
<proteinExistence type="predicted"/>
<keyword evidence="3" id="KW-1185">Reference proteome</keyword>
<comment type="caution">
    <text evidence="2">The sequence shown here is derived from an EMBL/GenBank/DDBJ whole genome shotgun (WGS) entry which is preliminary data.</text>
</comment>
<dbReference type="EMBL" id="AFBM01000010">
    <property type="protein sequence ID" value="EGF53043.1"/>
    <property type="molecule type" value="Genomic_DNA"/>
</dbReference>
<keyword evidence="1" id="KW-0472">Membrane</keyword>
<reference evidence="2 3" key="1">
    <citation type="submission" date="2011-02" db="EMBL/GenBank/DDBJ databases">
        <authorList>
            <person name="Weinstock G."/>
            <person name="Sodergren E."/>
            <person name="Clifton S."/>
            <person name="Fulton L."/>
            <person name="Fulton B."/>
            <person name="Courtney L."/>
            <person name="Fronick C."/>
            <person name="Harrison M."/>
            <person name="Strong C."/>
            <person name="Farmer C."/>
            <person name="Delahaunty K."/>
            <person name="Markovic C."/>
            <person name="Hall O."/>
            <person name="Minx P."/>
            <person name="Tomlinson C."/>
            <person name="Mitreva M."/>
            <person name="Hou S."/>
            <person name="Chen J."/>
            <person name="Wollam A."/>
            <person name="Pepin K.H."/>
            <person name="Johnson M."/>
            <person name="Bhonagiri V."/>
            <person name="Zhang X."/>
            <person name="Suruliraj S."/>
            <person name="Warren W."/>
            <person name="Chinwalla A."/>
            <person name="Mardis E.R."/>
            <person name="Wilson R.K."/>
        </authorList>
    </citation>
    <scope>NUCLEOTIDE SEQUENCE [LARGE SCALE GENOMIC DNA]</scope>
    <source>
        <strain evidence="2 3">YIT 12056</strain>
    </source>
</reference>
<name>A0ABN0CQ21_9BACE</name>
<evidence type="ECO:0000313" key="3">
    <source>
        <dbReference type="Proteomes" id="UP000010321"/>
    </source>
</evidence>
<dbReference type="Proteomes" id="UP000010321">
    <property type="component" value="Unassembled WGS sequence"/>
</dbReference>
<keyword evidence="1" id="KW-0812">Transmembrane</keyword>